<dbReference type="RefSeq" id="WP_025227970.1">
    <property type="nucleotide sequence ID" value="NZ_CP007139.1"/>
</dbReference>
<dbReference type="PANTHER" id="PTHR33398:SF1">
    <property type="entry name" value="SMALL RIBOSOMAL SUBUNIT PROTEIN BS20C"/>
    <property type="match status" value="1"/>
</dbReference>
<evidence type="ECO:0000256" key="8">
    <source>
        <dbReference type="SAM" id="MobiDB-lite"/>
    </source>
</evidence>
<gene>
    <name evidence="7" type="primary">rpsT</name>
    <name evidence="9" type="ORF">OP10G_4800</name>
</gene>
<evidence type="ECO:0000256" key="3">
    <source>
        <dbReference type="ARBA" id="ARBA00022884"/>
    </source>
</evidence>
<sequence>MANTKSSKKDLRRSAKRRVRNLATRSALKTYVKKARVAATAGTPEVAQSALVAAVSALDKASQRGIIHKNQAARRKSRIAKAANKAKAKVVATA</sequence>
<dbReference type="GO" id="GO:0070181">
    <property type="term" value="F:small ribosomal subunit rRNA binding"/>
    <property type="evidence" value="ECO:0007669"/>
    <property type="project" value="TreeGrafter"/>
</dbReference>
<evidence type="ECO:0000256" key="7">
    <source>
        <dbReference type="HAMAP-Rule" id="MF_00500"/>
    </source>
</evidence>
<reference evidence="9 10" key="1">
    <citation type="journal article" date="2014" name="PLoS ONE">
        <title>The first complete genome sequence of the class fimbriimonadia in the phylum armatimonadetes.</title>
        <authorList>
            <person name="Hu Z.Y."/>
            <person name="Wang Y.Z."/>
            <person name="Im W.T."/>
            <person name="Wang S.Y."/>
            <person name="Zhao G.P."/>
            <person name="Zheng H.J."/>
            <person name="Quan Z.X."/>
        </authorList>
    </citation>
    <scope>NUCLEOTIDE SEQUENCE [LARGE SCALE GENOMIC DNA]</scope>
    <source>
        <strain evidence="9">Gsoil 348</strain>
    </source>
</reference>
<dbReference type="STRING" id="661478.OP10G_4800"/>
<comment type="function">
    <text evidence="7">Binds directly to 16S ribosomal RNA.</text>
</comment>
<comment type="similarity">
    <text evidence="1 7">Belongs to the bacterial ribosomal protein bS20 family.</text>
</comment>
<organism evidence="9 10">
    <name type="scientific">Fimbriimonas ginsengisoli Gsoil 348</name>
    <dbReference type="NCBI Taxonomy" id="661478"/>
    <lineage>
        <taxon>Bacteria</taxon>
        <taxon>Bacillati</taxon>
        <taxon>Armatimonadota</taxon>
        <taxon>Fimbriimonadia</taxon>
        <taxon>Fimbriimonadales</taxon>
        <taxon>Fimbriimonadaceae</taxon>
        <taxon>Fimbriimonas</taxon>
    </lineage>
</organism>
<evidence type="ECO:0000256" key="4">
    <source>
        <dbReference type="ARBA" id="ARBA00022980"/>
    </source>
</evidence>
<dbReference type="Pfam" id="PF01649">
    <property type="entry name" value="Ribosomal_S20p"/>
    <property type="match status" value="1"/>
</dbReference>
<protein>
    <recommendedName>
        <fullName evidence="6 7">Small ribosomal subunit protein bS20</fullName>
    </recommendedName>
</protein>
<feature type="region of interest" description="Disordered" evidence="8">
    <location>
        <begin position="1"/>
        <end position="20"/>
    </location>
</feature>
<keyword evidence="4 7" id="KW-0689">Ribosomal protein</keyword>
<dbReference type="Proteomes" id="UP000027982">
    <property type="component" value="Chromosome"/>
</dbReference>
<evidence type="ECO:0000256" key="2">
    <source>
        <dbReference type="ARBA" id="ARBA00022730"/>
    </source>
</evidence>
<dbReference type="SUPFAM" id="SSF46992">
    <property type="entry name" value="Ribosomal protein S20"/>
    <property type="match status" value="1"/>
</dbReference>
<proteinExistence type="inferred from homology"/>
<name>A0A068NXB7_FIMGI</name>
<keyword evidence="10" id="KW-1185">Reference proteome</keyword>
<dbReference type="GO" id="GO:0003735">
    <property type="term" value="F:structural constituent of ribosome"/>
    <property type="evidence" value="ECO:0007669"/>
    <property type="project" value="InterPro"/>
</dbReference>
<evidence type="ECO:0000313" key="10">
    <source>
        <dbReference type="Proteomes" id="UP000027982"/>
    </source>
</evidence>
<keyword evidence="5 7" id="KW-0687">Ribonucleoprotein</keyword>
<evidence type="ECO:0000313" key="9">
    <source>
        <dbReference type="EMBL" id="AIE88168.1"/>
    </source>
</evidence>
<dbReference type="KEGG" id="fgi:OP10G_4800"/>
<keyword evidence="2 7" id="KW-0699">rRNA-binding</keyword>
<evidence type="ECO:0000256" key="1">
    <source>
        <dbReference type="ARBA" id="ARBA00007634"/>
    </source>
</evidence>
<dbReference type="OrthoDB" id="9807974at2"/>
<dbReference type="InterPro" id="IPR036510">
    <property type="entry name" value="Ribosomal_bS20_sf"/>
</dbReference>
<dbReference type="GO" id="GO:0015935">
    <property type="term" value="C:small ribosomal subunit"/>
    <property type="evidence" value="ECO:0007669"/>
    <property type="project" value="TreeGrafter"/>
</dbReference>
<dbReference type="GO" id="GO:0006412">
    <property type="term" value="P:translation"/>
    <property type="evidence" value="ECO:0007669"/>
    <property type="project" value="UniProtKB-UniRule"/>
</dbReference>
<dbReference type="HAMAP" id="MF_00500">
    <property type="entry name" value="Ribosomal_bS20"/>
    <property type="match status" value="1"/>
</dbReference>
<dbReference type="eggNOG" id="COG0268">
    <property type="taxonomic scope" value="Bacteria"/>
</dbReference>
<dbReference type="EMBL" id="CP007139">
    <property type="protein sequence ID" value="AIE88168.1"/>
    <property type="molecule type" value="Genomic_DNA"/>
</dbReference>
<dbReference type="HOGENOM" id="CLU_160655_4_0_0"/>
<accession>A0A068NXB7</accession>
<evidence type="ECO:0000256" key="6">
    <source>
        <dbReference type="ARBA" id="ARBA00035136"/>
    </source>
</evidence>
<keyword evidence="3 7" id="KW-0694">RNA-binding</keyword>
<dbReference type="NCBIfam" id="TIGR00029">
    <property type="entry name" value="S20"/>
    <property type="match status" value="1"/>
</dbReference>
<dbReference type="InterPro" id="IPR002583">
    <property type="entry name" value="Ribosomal_bS20"/>
</dbReference>
<dbReference type="AlphaFoldDB" id="A0A068NXB7"/>
<dbReference type="PANTHER" id="PTHR33398">
    <property type="entry name" value="30S RIBOSOMAL PROTEIN S20"/>
    <property type="match status" value="1"/>
</dbReference>
<dbReference type="Gene3D" id="1.20.58.110">
    <property type="entry name" value="Ribosomal protein S20"/>
    <property type="match status" value="1"/>
</dbReference>
<evidence type="ECO:0000256" key="5">
    <source>
        <dbReference type="ARBA" id="ARBA00023274"/>
    </source>
</evidence>